<sequence length="51" mass="5855">MILPEVVIWSEWLGIYQESMFPFSVVFLDLTGFKNLSGLKMPLQPGLQEKP</sequence>
<gene>
    <name evidence="1" type="ORF">FSS13T_16210</name>
</gene>
<name>A0ABP3A230_9FLAO</name>
<reference evidence="1 2" key="1">
    <citation type="submission" date="2013-08" db="EMBL/GenBank/DDBJ databases">
        <title>Flavobacterium saliperosum type strain genome sequencing.</title>
        <authorList>
            <person name="Lee K."/>
            <person name="Yi H."/>
            <person name="Park S."/>
            <person name="Chun J."/>
        </authorList>
    </citation>
    <scope>NUCLEOTIDE SEQUENCE [LARGE SCALE GENOMIC DNA]</scope>
    <source>
        <strain evidence="1 2">S13</strain>
    </source>
</reference>
<evidence type="ECO:0008006" key="3">
    <source>
        <dbReference type="Google" id="ProtNLM"/>
    </source>
</evidence>
<dbReference type="EMBL" id="AVFO01000030">
    <property type="protein sequence ID" value="ESU25388.1"/>
    <property type="molecule type" value="Genomic_DNA"/>
</dbReference>
<evidence type="ECO:0000313" key="1">
    <source>
        <dbReference type="EMBL" id="ESU25388.1"/>
    </source>
</evidence>
<proteinExistence type="predicted"/>
<accession>A0ABP3A230</accession>
<dbReference type="Proteomes" id="UP000018234">
    <property type="component" value="Unassembled WGS sequence"/>
</dbReference>
<keyword evidence="2" id="KW-1185">Reference proteome</keyword>
<comment type="caution">
    <text evidence="1">The sequence shown here is derived from an EMBL/GenBank/DDBJ whole genome shotgun (WGS) entry which is preliminary data.</text>
</comment>
<organism evidence="1 2">
    <name type="scientific">Flavobacterium saliperosum S13</name>
    <dbReference type="NCBI Taxonomy" id="1341155"/>
    <lineage>
        <taxon>Bacteria</taxon>
        <taxon>Pseudomonadati</taxon>
        <taxon>Bacteroidota</taxon>
        <taxon>Flavobacteriia</taxon>
        <taxon>Flavobacteriales</taxon>
        <taxon>Flavobacteriaceae</taxon>
        <taxon>Flavobacterium</taxon>
    </lineage>
</organism>
<evidence type="ECO:0000313" key="2">
    <source>
        <dbReference type="Proteomes" id="UP000018234"/>
    </source>
</evidence>
<protein>
    <recommendedName>
        <fullName evidence="3">Guanylate cyclase domain-containing protein</fullName>
    </recommendedName>
</protein>